<organism evidence="2 3">
    <name type="scientific">Methylobacterium jeotgali</name>
    <dbReference type="NCBI Taxonomy" id="381630"/>
    <lineage>
        <taxon>Bacteria</taxon>
        <taxon>Pseudomonadati</taxon>
        <taxon>Pseudomonadota</taxon>
        <taxon>Alphaproteobacteria</taxon>
        <taxon>Hyphomicrobiales</taxon>
        <taxon>Methylobacteriaceae</taxon>
        <taxon>Methylobacterium</taxon>
    </lineage>
</organism>
<reference evidence="2" key="2">
    <citation type="submission" date="2021-08" db="EMBL/GenBank/DDBJ databases">
        <authorList>
            <person name="Tani A."/>
            <person name="Ola A."/>
            <person name="Ogura Y."/>
            <person name="Katsura K."/>
            <person name="Hayashi T."/>
        </authorList>
    </citation>
    <scope>NUCLEOTIDE SEQUENCE</scope>
    <source>
        <strain evidence="2">LMG 23639</strain>
    </source>
</reference>
<proteinExistence type="predicted"/>
<comment type="caution">
    <text evidence="2">The sequence shown here is derived from an EMBL/GenBank/DDBJ whole genome shotgun (WGS) entry which is preliminary data.</text>
</comment>
<keyword evidence="1" id="KW-1133">Transmembrane helix</keyword>
<keyword evidence="1" id="KW-0812">Transmembrane</keyword>
<keyword evidence="3" id="KW-1185">Reference proteome</keyword>
<evidence type="ECO:0000256" key="1">
    <source>
        <dbReference type="SAM" id="Phobius"/>
    </source>
</evidence>
<evidence type="ECO:0000313" key="3">
    <source>
        <dbReference type="Proteomes" id="UP001055102"/>
    </source>
</evidence>
<evidence type="ECO:0000313" key="2">
    <source>
        <dbReference type="EMBL" id="GJE05990.1"/>
    </source>
</evidence>
<sequence length="55" mass="5693">MRAGIGTDRKFSPRAEAAVEAAYLPRSLHPAAPWIAVAAPLLATLILVAARLAGV</sequence>
<name>A0ABQ4SVR4_9HYPH</name>
<gene>
    <name evidence="2" type="ORF">AOPFMNJM_1296</name>
</gene>
<accession>A0ABQ4SVR4</accession>
<feature type="transmembrane region" description="Helical" evidence="1">
    <location>
        <begin position="31"/>
        <end position="53"/>
    </location>
</feature>
<dbReference type="EMBL" id="BPQR01000021">
    <property type="protein sequence ID" value="GJE05990.1"/>
    <property type="molecule type" value="Genomic_DNA"/>
</dbReference>
<reference evidence="2" key="1">
    <citation type="journal article" date="2021" name="Front. Microbiol.">
        <title>Comprehensive Comparative Genomics and Phenotyping of Methylobacterium Species.</title>
        <authorList>
            <person name="Alessa O."/>
            <person name="Ogura Y."/>
            <person name="Fujitani Y."/>
            <person name="Takami H."/>
            <person name="Hayashi T."/>
            <person name="Sahin N."/>
            <person name="Tani A."/>
        </authorList>
    </citation>
    <scope>NUCLEOTIDE SEQUENCE</scope>
    <source>
        <strain evidence="2">LMG 23639</strain>
    </source>
</reference>
<keyword evidence="1" id="KW-0472">Membrane</keyword>
<dbReference type="Proteomes" id="UP001055102">
    <property type="component" value="Unassembled WGS sequence"/>
</dbReference>
<dbReference type="RefSeq" id="WP_238274650.1">
    <property type="nucleotide sequence ID" value="NZ_BPQR01000021.1"/>
</dbReference>
<protein>
    <submittedName>
        <fullName evidence="2">Uncharacterized protein</fullName>
    </submittedName>
</protein>